<keyword evidence="2" id="KW-0012">Acyltransferase</keyword>
<dbReference type="Gene3D" id="3.40.630.30">
    <property type="match status" value="1"/>
</dbReference>
<dbReference type="PANTHER" id="PTHR43792">
    <property type="entry name" value="GNAT FAMILY, PUTATIVE (AFU_ORTHOLOGUE AFUA_3G00765)-RELATED-RELATED"/>
    <property type="match status" value="1"/>
</dbReference>
<reference evidence="5 6" key="2">
    <citation type="submission" date="2019-06" db="EMBL/GenBank/DDBJ databases">
        <title>Martelella lutilitoris sp. nov., isolated from a tidal mudflat.</title>
        <authorList>
            <person name="Kim Y.-J."/>
        </authorList>
    </citation>
    <scope>NUCLEOTIDE SEQUENCE [LARGE SCALE GENOMIC DNA]</scope>
    <source>
        <strain evidence="5 6">GH2-6</strain>
    </source>
</reference>
<comment type="similarity">
    <text evidence="3">Belongs to the acetyltransferase family. RimJ subfamily.</text>
</comment>
<feature type="domain" description="N-acetyltransferase" evidence="4">
    <location>
        <begin position="38"/>
        <end position="193"/>
    </location>
</feature>
<accession>A0A5C4JVU5</accession>
<dbReference type="GO" id="GO:0016747">
    <property type="term" value="F:acyltransferase activity, transferring groups other than amino-acyl groups"/>
    <property type="evidence" value="ECO:0007669"/>
    <property type="project" value="InterPro"/>
</dbReference>
<dbReference type="PROSITE" id="PS51186">
    <property type="entry name" value="GNAT"/>
    <property type="match status" value="1"/>
</dbReference>
<dbReference type="InterPro" id="IPR000182">
    <property type="entry name" value="GNAT_dom"/>
</dbReference>
<evidence type="ECO:0000256" key="1">
    <source>
        <dbReference type="ARBA" id="ARBA00022679"/>
    </source>
</evidence>
<dbReference type="InterPro" id="IPR016181">
    <property type="entry name" value="Acyl_CoA_acyltransferase"/>
</dbReference>
<dbReference type="OrthoDB" id="9804153at2"/>
<keyword evidence="6" id="KW-1185">Reference proteome</keyword>
<organism evidence="5 6">
    <name type="scientific">Martelella lutilitoris</name>
    <dbReference type="NCBI Taxonomy" id="2583532"/>
    <lineage>
        <taxon>Bacteria</taxon>
        <taxon>Pseudomonadati</taxon>
        <taxon>Pseudomonadota</taxon>
        <taxon>Alphaproteobacteria</taxon>
        <taxon>Hyphomicrobiales</taxon>
        <taxon>Aurantimonadaceae</taxon>
        <taxon>Martelella</taxon>
    </lineage>
</organism>
<protein>
    <submittedName>
        <fullName evidence="5">GNAT family N-acetyltransferase</fullName>
    </submittedName>
</protein>
<evidence type="ECO:0000256" key="2">
    <source>
        <dbReference type="ARBA" id="ARBA00023315"/>
    </source>
</evidence>
<evidence type="ECO:0000259" key="4">
    <source>
        <dbReference type="PROSITE" id="PS51186"/>
    </source>
</evidence>
<sequence length="207" mass="22834">MVPAGAAQLDVAEELGRPEMSLDLKERQKSATIDTERLSLRALRQGDAEAIAAALSDFAVTGMLARPPYPFTADDAEDWLDALQDSKDREWSFAITQPEDRVLIGVVTIELRQGGYHLGYWLSRYYWGRGFMSEAASALLARFFAEKGAVTLNSGAFAENGASLKVQQRLGFQVTGLRDIYAASRGAMVQEVTTALTPDYFRPYHFG</sequence>
<dbReference type="EMBL" id="VCLB01000001">
    <property type="protein sequence ID" value="TNB49422.1"/>
    <property type="molecule type" value="Genomic_DNA"/>
</dbReference>
<name>A0A5C4JVU5_9HYPH</name>
<evidence type="ECO:0000313" key="5">
    <source>
        <dbReference type="EMBL" id="TNB49422.1"/>
    </source>
</evidence>
<reference evidence="5 6" key="1">
    <citation type="submission" date="2019-05" db="EMBL/GenBank/DDBJ databases">
        <authorList>
            <person name="Lee S.D."/>
        </authorList>
    </citation>
    <scope>NUCLEOTIDE SEQUENCE [LARGE SCALE GENOMIC DNA]</scope>
    <source>
        <strain evidence="5 6">GH2-6</strain>
    </source>
</reference>
<gene>
    <name evidence="5" type="ORF">FF124_00180</name>
</gene>
<proteinExistence type="inferred from homology"/>
<dbReference type="SUPFAM" id="SSF55729">
    <property type="entry name" value="Acyl-CoA N-acyltransferases (Nat)"/>
    <property type="match status" value="1"/>
</dbReference>
<dbReference type="Proteomes" id="UP000307874">
    <property type="component" value="Unassembled WGS sequence"/>
</dbReference>
<evidence type="ECO:0000256" key="3">
    <source>
        <dbReference type="ARBA" id="ARBA00038502"/>
    </source>
</evidence>
<dbReference type="AlphaFoldDB" id="A0A5C4JVU5"/>
<dbReference type="InterPro" id="IPR051531">
    <property type="entry name" value="N-acetyltransferase"/>
</dbReference>
<comment type="caution">
    <text evidence="5">The sequence shown here is derived from an EMBL/GenBank/DDBJ whole genome shotgun (WGS) entry which is preliminary data.</text>
</comment>
<dbReference type="PANTHER" id="PTHR43792:SF8">
    <property type="entry name" value="[RIBOSOMAL PROTEIN US5]-ALANINE N-ACETYLTRANSFERASE"/>
    <property type="match status" value="1"/>
</dbReference>
<dbReference type="Pfam" id="PF13302">
    <property type="entry name" value="Acetyltransf_3"/>
    <property type="match status" value="1"/>
</dbReference>
<evidence type="ECO:0000313" key="6">
    <source>
        <dbReference type="Proteomes" id="UP000307874"/>
    </source>
</evidence>
<keyword evidence="1 5" id="KW-0808">Transferase</keyword>